<evidence type="ECO:0000313" key="3">
    <source>
        <dbReference type="EMBL" id="SDB10615.1"/>
    </source>
</evidence>
<evidence type="ECO:0000256" key="1">
    <source>
        <dbReference type="ARBA" id="ARBA00006525"/>
    </source>
</evidence>
<proteinExistence type="inferred from homology"/>
<organism evidence="3 4">
    <name type="scientific">Eubacterium oxidoreducens</name>
    <dbReference type="NCBI Taxonomy" id="1732"/>
    <lineage>
        <taxon>Bacteria</taxon>
        <taxon>Bacillati</taxon>
        <taxon>Bacillota</taxon>
        <taxon>Clostridia</taxon>
        <taxon>Eubacteriales</taxon>
        <taxon>Eubacteriaceae</taxon>
        <taxon>Eubacterium</taxon>
    </lineage>
</organism>
<dbReference type="STRING" id="1732.SAMN02910417_00848"/>
<dbReference type="PANTHER" id="PTHR43022">
    <property type="entry name" value="PROTEIN SMF"/>
    <property type="match status" value="1"/>
</dbReference>
<feature type="domain" description="Smf/DprA SLOG" evidence="2">
    <location>
        <begin position="76"/>
        <end position="284"/>
    </location>
</feature>
<dbReference type="EMBL" id="FMXR01000006">
    <property type="protein sequence ID" value="SDB10615.1"/>
    <property type="molecule type" value="Genomic_DNA"/>
</dbReference>
<dbReference type="Gene3D" id="3.40.50.450">
    <property type="match status" value="1"/>
</dbReference>
<dbReference type="InterPro" id="IPR057666">
    <property type="entry name" value="DrpA_SLOG"/>
</dbReference>
<protein>
    <submittedName>
        <fullName evidence="3">DNA processing protein</fullName>
    </submittedName>
</protein>
<name>A0A1G6AQG7_EUBOX</name>
<dbReference type="InterPro" id="IPR003488">
    <property type="entry name" value="DprA"/>
</dbReference>
<sequence>MIYEYWLANTGRFTPVQINKLLKVAGSPQEVYRMRKEQIQKICLWSEDVYEEYQREKKSWNLLGRWEEFKKLKMGFLTILQKEYPAVLKEIYDPPYALYYYGNLELLKRQKIAIVGARRCSDYGAKTARVLAHGLAHRGNCIVSGMAEGIDAYAHAGALEGVGKTIAVLGCGVNVCYPAKNRALYKAMKEQGLIISEYGPGVQPVAWHFPMRNRIISGLSEKVIVVEAKEKSGSLITADAALDQGKDVYAVPGRLLDPLSKGCNELIRQGAGIISDADAFLSQYNACVLELGEAINSSLSQDEMKVYQSLDYYPKRIENIIEEAAMDYRQVLVAVSSLIAKGCARESFKNQYIRV</sequence>
<comment type="similarity">
    <text evidence="1">Belongs to the DprA/Smf family.</text>
</comment>
<dbReference type="PANTHER" id="PTHR43022:SF1">
    <property type="entry name" value="PROTEIN SMF"/>
    <property type="match status" value="1"/>
</dbReference>
<dbReference type="NCBIfam" id="TIGR00732">
    <property type="entry name" value="dprA"/>
    <property type="match status" value="1"/>
</dbReference>
<dbReference type="GO" id="GO:0009294">
    <property type="term" value="P:DNA-mediated transformation"/>
    <property type="evidence" value="ECO:0007669"/>
    <property type="project" value="InterPro"/>
</dbReference>
<evidence type="ECO:0000313" key="4">
    <source>
        <dbReference type="Proteomes" id="UP000199228"/>
    </source>
</evidence>
<dbReference type="RefSeq" id="WP_176762281.1">
    <property type="nucleotide sequence ID" value="NZ_FMXR01000006.1"/>
</dbReference>
<dbReference type="AlphaFoldDB" id="A0A1G6AQG7"/>
<keyword evidence="4" id="KW-1185">Reference proteome</keyword>
<gene>
    <name evidence="3" type="ORF">SAMN02910417_00848</name>
</gene>
<dbReference type="Pfam" id="PF02481">
    <property type="entry name" value="DNA_processg_A"/>
    <property type="match status" value="1"/>
</dbReference>
<accession>A0A1G6AQG7</accession>
<dbReference type="SUPFAM" id="SSF102405">
    <property type="entry name" value="MCP/YpsA-like"/>
    <property type="match status" value="1"/>
</dbReference>
<dbReference type="Proteomes" id="UP000199228">
    <property type="component" value="Unassembled WGS sequence"/>
</dbReference>
<evidence type="ECO:0000259" key="2">
    <source>
        <dbReference type="Pfam" id="PF02481"/>
    </source>
</evidence>
<reference evidence="3 4" key="1">
    <citation type="submission" date="2016-10" db="EMBL/GenBank/DDBJ databases">
        <authorList>
            <person name="de Groot N.N."/>
        </authorList>
    </citation>
    <scope>NUCLEOTIDE SEQUENCE [LARGE SCALE GENOMIC DNA]</scope>
    <source>
        <strain evidence="3 4">DSM 3217</strain>
    </source>
</reference>